<dbReference type="EMBL" id="FBWC01000022">
    <property type="protein sequence ID" value="CUX49322.1"/>
    <property type="molecule type" value="Genomic_DNA"/>
</dbReference>
<dbReference type="Proteomes" id="UP000191897">
    <property type="component" value="Unassembled WGS sequence"/>
</dbReference>
<proteinExistence type="predicted"/>
<evidence type="ECO:0000313" key="2">
    <source>
        <dbReference type="Proteomes" id="UP000191897"/>
    </source>
</evidence>
<reference evidence="1 2" key="1">
    <citation type="submission" date="2016-01" db="EMBL/GenBank/DDBJ databases">
        <authorList>
            <person name="Oliw E.H."/>
        </authorList>
    </citation>
    <scope>NUCLEOTIDE SEQUENCE [LARGE SCALE GENOMIC DNA]</scope>
    <source>
        <strain evidence="1 2">Kerr 14</strain>
    </source>
</reference>
<dbReference type="AlphaFoldDB" id="A0A1S7RA06"/>
<protein>
    <submittedName>
        <fullName evidence="1">Uncharacterized protein</fullName>
    </submittedName>
</protein>
<sequence>MKRLYQLGCLRKRRTDTRFNNLDISIIRAYHSGMLIAYQLPEVINYTPFNASEVVFAPVTT</sequence>
<name>A0A1S7RA06_AGRTU</name>
<organism evidence="1 2">
    <name type="scientific">Agrobacterium tumefaciens str. Kerr 14</name>
    <dbReference type="NCBI Taxonomy" id="1183424"/>
    <lineage>
        <taxon>Bacteria</taxon>
        <taxon>Pseudomonadati</taxon>
        <taxon>Pseudomonadota</taxon>
        <taxon>Alphaproteobacteria</taxon>
        <taxon>Hyphomicrobiales</taxon>
        <taxon>Rhizobiaceae</taxon>
        <taxon>Rhizobium/Agrobacterium group</taxon>
        <taxon>Agrobacterium</taxon>
        <taxon>Agrobacterium tumefaciens complex</taxon>
    </lineage>
</organism>
<evidence type="ECO:0000313" key="1">
    <source>
        <dbReference type="EMBL" id="CUX49322.1"/>
    </source>
</evidence>
<accession>A0A1S7RA06</accession>
<gene>
    <name evidence="1" type="ORF">AGR4C_Lc120180</name>
</gene>